<evidence type="ECO:0000256" key="16">
    <source>
        <dbReference type="SAM" id="Phobius"/>
    </source>
</evidence>
<dbReference type="Gene3D" id="3.30.565.10">
    <property type="entry name" value="Histidine kinase-like ATPase, C-terminal domain"/>
    <property type="match status" value="1"/>
</dbReference>
<evidence type="ECO:0000256" key="3">
    <source>
        <dbReference type="ARBA" id="ARBA00012438"/>
    </source>
</evidence>
<dbReference type="EC" id="2.7.13.3" evidence="3"/>
<evidence type="ECO:0000256" key="14">
    <source>
        <dbReference type="ARBA" id="ARBA00035305"/>
    </source>
</evidence>
<keyword evidence="7 16" id="KW-0812">Transmembrane</keyword>
<evidence type="ECO:0000256" key="6">
    <source>
        <dbReference type="ARBA" id="ARBA00022679"/>
    </source>
</evidence>
<dbReference type="Pfam" id="PF00672">
    <property type="entry name" value="HAMP"/>
    <property type="match status" value="1"/>
</dbReference>
<dbReference type="InterPro" id="IPR004358">
    <property type="entry name" value="Sig_transdc_His_kin-like_C"/>
</dbReference>
<dbReference type="GO" id="GO:0005886">
    <property type="term" value="C:plasma membrane"/>
    <property type="evidence" value="ECO:0007669"/>
    <property type="project" value="UniProtKB-SubCell"/>
</dbReference>
<dbReference type="InterPro" id="IPR036097">
    <property type="entry name" value="HisK_dim/P_sf"/>
</dbReference>
<dbReference type="NCBIfam" id="NF040691">
    <property type="entry name" value="MtrAB_MtrB"/>
    <property type="match status" value="1"/>
</dbReference>
<evidence type="ECO:0000313" key="19">
    <source>
        <dbReference type="EMBL" id="MBM9468219.1"/>
    </source>
</evidence>
<gene>
    <name evidence="19" type="ORF">JL106_13115</name>
</gene>
<dbReference type="PRINTS" id="PR00344">
    <property type="entry name" value="BCTRLSENSOR"/>
</dbReference>
<dbReference type="InterPro" id="IPR005467">
    <property type="entry name" value="His_kinase_dom"/>
</dbReference>
<keyword evidence="12" id="KW-0902">Two-component regulatory system</keyword>
<keyword evidence="5" id="KW-0597">Phosphoprotein</keyword>
<protein>
    <recommendedName>
        <fullName evidence="14">Sensor histidine kinase MtrB</fullName>
        <ecNumber evidence="3">2.7.13.3</ecNumber>
    </recommendedName>
</protein>
<evidence type="ECO:0000256" key="5">
    <source>
        <dbReference type="ARBA" id="ARBA00022553"/>
    </source>
</evidence>
<feature type="compositionally biased region" description="Low complexity" evidence="15">
    <location>
        <begin position="514"/>
        <end position="531"/>
    </location>
</feature>
<dbReference type="SUPFAM" id="SSF55874">
    <property type="entry name" value="ATPase domain of HSP90 chaperone/DNA topoisomerase II/histidine kinase"/>
    <property type="match status" value="1"/>
</dbReference>
<dbReference type="AlphaFoldDB" id="A0A939C2G2"/>
<dbReference type="InterPro" id="IPR003660">
    <property type="entry name" value="HAMP_dom"/>
</dbReference>
<name>A0A939C2G2_9ACTN</name>
<dbReference type="Gene3D" id="6.10.340.10">
    <property type="match status" value="1"/>
</dbReference>
<dbReference type="GO" id="GO:0000155">
    <property type="term" value="F:phosphorelay sensor kinase activity"/>
    <property type="evidence" value="ECO:0007669"/>
    <property type="project" value="InterPro"/>
</dbReference>
<keyword evidence="10" id="KW-0067">ATP-binding</keyword>
<dbReference type="EMBL" id="JAERWK010000016">
    <property type="protein sequence ID" value="MBM9468219.1"/>
    <property type="molecule type" value="Genomic_DNA"/>
</dbReference>
<keyword evidence="4" id="KW-1003">Cell membrane</keyword>
<evidence type="ECO:0000259" key="17">
    <source>
        <dbReference type="PROSITE" id="PS50109"/>
    </source>
</evidence>
<comment type="catalytic activity">
    <reaction evidence="1">
        <text>ATP + protein L-histidine = ADP + protein N-phospho-L-histidine.</text>
        <dbReference type="EC" id="2.7.13.3"/>
    </reaction>
</comment>
<dbReference type="Pfam" id="PF02518">
    <property type="entry name" value="HATPase_c"/>
    <property type="match status" value="1"/>
</dbReference>
<evidence type="ECO:0000256" key="15">
    <source>
        <dbReference type="SAM" id="MobiDB-lite"/>
    </source>
</evidence>
<dbReference type="FunFam" id="1.10.287.130:FF:000010">
    <property type="entry name" value="Two-component sensor histidine kinase"/>
    <property type="match status" value="1"/>
</dbReference>
<dbReference type="PANTHER" id="PTHR43711">
    <property type="entry name" value="TWO-COMPONENT HISTIDINE KINASE"/>
    <property type="match status" value="1"/>
</dbReference>
<dbReference type="SUPFAM" id="SSF47384">
    <property type="entry name" value="Homodimeric domain of signal transducing histidine kinase"/>
    <property type="match status" value="1"/>
</dbReference>
<organism evidence="19 20">
    <name type="scientific">Nakamurella leprariae</name>
    <dbReference type="NCBI Taxonomy" id="2803911"/>
    <lineage>
        <taxon>Bacteria</taxon>
        <taxon>Bacillati</taxon>
        <taxon>Actinomycetota</taxon>
        <taxon>Actinomycetes</taxon>
        <taxon>Nakamurellales</taxon>
        <taxon>Nakamurellaceae</taxon>
        <taxon>Nakamurella</taxon>
    </lineage>
</organism>
<keyword evidence="6" id="KW-0808">Transferase</keyword>
<dbReference type="InterPro" id="IPR003594">
    <property type="entry name" value="HATPase_dom"/>
</dbReference>
<keyword evidence="9 19" id="KW-0418">Kinase</keyword>
<dbReference type="PROSITE" id="PS50109">
    <property type="entry name" value="HIS_KIN"/>
    <property type="match status" value="1"/>
</dbReference>
<evidence type="ECO:0000256" key="2">
    <source>
        <dbReference type="ARBA" id="ARBA00004651"/>
    </source>
</evidence>
<sequence length="546" mass="57843">MVGLGMVLQQEIMNGLLQSKIDAAVAEVNNARNAAVSSLAGADADPTTLRDQLNRTLTELGRPRNDGGAQGSTAGVFEPVIVPTRGGAESELAVGPIGEVPEELRERVREGWVSRQYTTVVREGQAIPALVVGGPAITATDSFQVYLIFLLAGEQKTVGVVQRTLLVGGAVLSLALTMIAALVAFQVSRPVRKAAGVARRLAAGDLGERMPVKGPTEITTLARSFNGMAEAIRAQIRQLEEFGRLQRQFTSDVSHELRTPLTTVRMAADMLYAEREDFPPHLSRSTELLVNELDRFEALLADLLEISRYDAGMAELQAERMDVRSCVISCVAAAGGLARSSGVQLVTDLPEAPVVAEIDARRVDRILRNLLNNAVDHAEGGDVRIELAADADAIAIAVTDSGVGLRPGEASLVFNRFWRADPSRQRRTGGTGLGLAISLEDAHLHGGWLQASGAPGEGARFRLTLPRRAHELLQGSPLPLWPGEDDDDLGTEGPTGGDRTTITGLTTGPHELIAGPADGDAPSGADAEPPSRAAENRLAGRLGGPW</sequence>
<proteinExistence type="predicted"/>
<dbReference type="Pfam" id="PF00512">
    <property type="entry name" value="HisKA"/>
    <property type="match status" value="1"/>
</dbReference>
<evidence type="ECO:0000256" key="4">
    <source>
        <dbReference type="ARBA" id="ARBA00022475"/>
    </source>
</evidence>
<feature type="domain" description="HAMP" evidence="18">
    <location>
        <begin position="185"/>
        <end position="237"/>
    </location>
</feature>
<keyword evidence="11 16" id="KW-1133">Transmembrane helix</keyword>
<evidence type="ECO:0000256" key="8">
    <source>
        <dbReference type="ARBA" id="ARBA00022741"/>
    </source>
</evidence>
<dbReference type="InterPro" id="IPR003661">
    <property type="entry name" value="HisK_dim/P_dom"/>
</dbReference>
<dbReference type="SMART" id="SM00304">
    <property type="entry name" value="HAMP"/>
    <property type="match status" value="1"/>
</dbReference>
<dbReference type="FunFam" id="3.30.565.10:FF:000013">
    <property type="entry name" value="Two-component sensor histidine kinase"/>
    <property type="match status" value="1"/>
</dbReference>
<evidence type="ECO:0000256" key="11">
    <source>
        <dbReference type="ARBA" id="ARBA00022989"/>
    </source>
</evidence>
<comment type="caution">
    <text evidence="19">The sequence shown here is derived from an EMBL/GenBank/DDBJ whole genome shotgun (WGS) entry which is preliminary data.</text>
</comment>
<evidence type="ECO:0000256" key="10">
    <source>
        <dbReference type="ARBA" id="ARBA00022840"/>
    </source>
</evidence>
<keyword evidence="20" id="KW-1185">Reference proteome</keyword>
<evidence type="ECO:0000256" key="1">
    <source>
        <dbReference type="ARBA" id="ARBA00000085"/>
    </source>
</evidence>
<keyword evidence="13 16" id="KW-0472">Membrane</keyword>
<evidence type="ECO:0000256" key="13">
    <source>
        <dbReference type="ARBA" id="ARBA00023136"/>
    </source>
</evidence>
<feature type="region of interest" description="Disordered" evidence="15">
    <location>
        <begin position="474"/>
        <end position="546"/>
    </location>
</feature>
<dbReference type="PROSITE" id="PS50885">
    <property type="entry name" value="HAMP"/>
    <property type="match status" value="1"/>
</dbReference>
<dbReference type="SMART" id="SM00387">
    <property type="entry name" value="HATPase_c"/>
    <property type="match status" value="1"/>
</dbReference>
<dbReference type="SUPFAM" id="SSF158472">
    <property type="entry name" value="HAMP domain-like"/>
    <property type="match status" value="1"/>
</dbReference>
<evidence type="ECO:0000256" key="7">
    <source>
        <dbReference type="ARBA" id="ARBA00022692"/>
    </source>
</evidence>
<dbReference type="SMART" id="SM00388">
    <property type="entry name" value="HisKA"/>
    <property type="match status" value="1"/>
</dbReference>
<dbReference type="CDD" id="cd00082">
    <property type="entry name" value="HisKA"/>
    <property type="match status" value="1"/>
</dbReference>
<dbReference type="InterPro" id="IPR047669">
    <property type="entry name" value="MtrAB_MtrB"/>
</dbReference>
<evidence type="ECO:0000256" key="9">
    <source>
        <dbReference type="ARBA" id="ARBA00022777"/>
    </source>
</evidence>
<evidence type="ECO:0000313" key="20">
    <source>
        <dbReference type="Proteomes" id="UP000663792"/>
    </source>
</evidence>
<reference evidence="19" key="1">
    <citation type="submission" date="2021-01" db="EMBL/GenBank/DDBJ databases">
        <title>YIM 132084 draft genome.</title>
        <authorList>
            <person name="An D."/>
        </authorList>
    </citation>
    <scope>NUCLEOTIDE SEQUENCE</scope>
    <source>
        <strain evidence="19">YIM 132084</strain>
    </source>
</reference>
<dbReference type="GO" id="GO:0005524">
    <property type="term" value="F:ATP binding"/>
    <property type="evidence" value="ECO:0007669"/>
    <property type="project" value="UniProtKB-KW"/>
</dbReference>
<evidence type="ECO:0000259" key="18">
    <source>
        <dbReference type="PROSITE" id="PS50885"/>
    </source>
</evidence>
<dbReference type="Gene3D" id="1.10.287.130">
    <property type="match status" value="1"/>
</dbReference>
<dbReference type="PANTHER" id="PTHR43711:SF1">
    <property type="entry name" value="HISTIDINE KINASE 1"/>
    <property type="match status" value="1"/>
</dbReference>
<accession>A0A939C2G2</accession>
<dbReference type="InterPro" id="IPR036890">
    <property type="entry name" value="HATPase_C_sf"/>
</dbReference>
<dbReference type="Proteomes" id="UP000663792">
    <property type="component" value="Unassembled WGS sequence"/>
</dbReference>
<dbReference type="CDD" id="cd00075">
    <property type="entry name" value="HATPase"/>
    <property type="match status" value="1"/>
</dbReference>
<keyword evidence="8" id="KW-0547">Nucleotide-binding</keyword>
<dbReference type="CDD" id="cd06225">
    <property type="entry name" value="HAMP"/>
    <property type="match status" value="1"/>
</dbReference>
<dbReference type="InterPro" id="IPR050736">
    <property type="entry name" value="Sensor_HK_Regulatory"/>
</dbReference>
<feature type="domain" description="Histidine kinase" evidence="17">
    <location>
        <begin position="252"/>
        <end position="469"/>
    </location>
</feature>
<comment type="subcellular location">
    <subcellularLocation>
        <location evidence="2">Cell membrane</location>
        <topology evidence="2">Multi-pass membrane protein</topology>
    </subcellularLocation>
</comment>
<evidence type="ECO:0000256" key="12">
    <source>
        <dbReference type="ARBA" id="ARBA00023012"/>
    </source>
</evidence>
<feature type="transmembrane region" description="Helical" evidence="16">
    <location>
        <begin position="165"/>
        <end position="185"/>
    </location>
</feature>